<keyword evidence="8" id="KW-1185">Reference proteome</keyword>
<dbReference type="Gene3D" id="2.160.10.10">
    <property type="entry name" value="Hexapeptide repeat proteins"/>
    <property type="match status" value="2"/>
</dbReference>
<evidence type="ECO:0000259" key="6">
    <source>
        <dbReference type="SMART" id="SM01266"/>
    </source>
</evidence>
<dbReference type="InterPro" id="IPR024688">
    <property type="entry name" value="Mac_dom"/>
</dbReference>
<dbReference type="InterPro" id="IPR011004">
    <property type="entry name" value="Trimer_LpxA-like_sf"/>
</dbReference>
<dbReference type="EMBL" id="UHHS01000001">
    <property type="protein sequence ID" value="SUO78119.1"/>
    <property type="molecule type" value="Genomic_DNA"/>
</dbReference>
<evidence type="ECO:0000256" key="3">
    <source>
        <dbReference type="ARBA" id="ARBA00022737"/>
    </source>
</evidence>
<evidence type="ECO:0000256" key="4">
    <source>
        <dbReference type="ARBA" id="ARBA00023315"/>
    </source>
</evidence>
<organism evidence="7 8">
    <name type="scientific">Streptococcus viridans</name>
    <dbReference type="NCBI Taxonomy" id="78535"/>
    <lineage>
        <taxon>Bacteria</taxon>
        <taxon>Bacillati</taxon>
        <taxon>Bacillota</taxon>
        <taxon>Bacilli</taxon>
        <taxon>Lactobacillales</taxon>
        <taxon>Streptococcaceae</taxon>
        <taxon>Streptococcus</taxon>
    </lineage>
</organism>
<feature type="domain" description="Maltose/galactoside acetyltransferase" evidence="6">
    <location>
        <begin position="5"/>
        <end position="57"/>
    </location>
</feature>
<dbReference type="Pfam" id="PF12464">
    <property type="entry name" value="Mac"/>
    <property type="match status" value="1"/>
</dbReference>
<dbReference type="SUPFAM" id="SSF51161">
    <property type="entry name" value="Trimeric LpxA-like enzymes"/>
    <property type="match status" value="1"/>
</dbReference>
<keyword evidence="3" id="KW-0677">Repeat</keyword>
<comment type="caution">
    <text evidence="7">The sequence shown here is derived from an EMBL/GenBank/DDBJ whole genome shotgun (WGS) entry which is preliminary data.</text>
</comment>
<dbReference type="PANTHER" id="PTHR43017">
    <property type="entry name" value="GALACTOSIDE O-ACETYLTRANSFERASE"/>
    <property type="match status" value="1"/>
</dbReference>
<keyword evidence="2 5" id="KW-0808">Transferase</keyword>
<dbReference type="PANTHER" id="PTHR43017:SF1">
    <property type="entry name" value="ACETYLTRANSFERASE YJL218W-RELATED"/>
    <property type="match status" value="1"/>
</dbReference>
<evidence type="ECO:0000256" key="5">
    <source>
        <dbReference type="RuleBase" id="RU367021"/>
    </source>
</evidence>
<dbReference type="AlphaFoldDB" id="A0ABD7NET2"/>
<dbReference type="InterPro" id="IPR001451">
    <property type="entry name" value="Hexapep"/>
</dbReference>
<evidence type="ECO:0000313" key="7">
    <source>
        <dbReference type="EMBL" id="SUO78119.1"/>
    </source>
</evidence>
<evidence type="ECO:0000256" key="2">
    <source>
        <dbReference type="ARBA" id="ARBA00022679"/>
    </source>
</evidence>
<dbReference type="RefSeq" id="WP_003029678.1">
    <property type="nucleotide sequence ID" value="NZ_UHHS01000001.1"/>
</dbReference>
<reference evidence="7 8" key="1">
    <citation type="submission" date="2018-06" db="EMBL/GenBank/DDBJ databases">
        <authorList>
            <consortium name="Pathogen Informatics"/>
            <person name="Doyle S."/>
        </authorList>
    </citation>
    <scope>NUCLEOTIDE SEQUENCE [LARGE SCALE GENOMIC DNA]</scope>
    <source>
        <strain evidence="7 8">NCTC1080</strain>
    </source>
</reference>
<gene>
    <name evidence="7" type="primary">maa</name>
    <name evidence="7" type="ORF">NCTC1080_00996</name>
</gene>
<protein>
    <recommendedName>
        <fullName evidence="5">Acetyltransferase</fullName>
        <ecNumber evidence="5">2.3.1.-</ecNumber>
    </recommendedName>
</protein>
<sequence length="151" mass="16633">MKTEYEKMIAGELYNPQDSELRKLVTRSRQFQYAFNAEQDGKKRSKLVKEWFGSTGENISMKPNFVCDYGINIHLGENFYSNWNMTMLDVCPITIGKNALFGAGGGVTILPGVTLGDNVVVGAGSVVTKSYGDNVVLAGNPARIIKELDKM</sequence>
<dbReference type="CDD" id="cd03357">
    <property type="entry name" value="LbH_MAT_GAT"/>
    <property type="match status" value="1"/>
</dbReference>
<dbReference type="SMART" id="SM01266">
    <property type="entry name" value="Mac"/>
    <property type="match status" value="1"/>
</dbReference>
<dbReference type="Proteomes" id="UP000254098">
    <property type="component" value="Unassembled WGS sequence"/>
</dbReference>
<accession>A0ABD7NET2</accession>
<name>A0ABD7NET2_9STRE</name>
<dbReference type="EC" id="2.3.1.-" evidence="5"/>
<dbReference type="GO" id="GO:0016407">
    <property type="term" value="F:acetyltransferase activity"/>
    <property type="evidence" value="ECO:0007669"/>
    <property type="project" value="UniProtKB-UniRule"/>
</dbReference>
<dbReference type="InterPro" id="IPR039369">
    <property type="entry name" value="LacA-like"/>
</dbReference>
<dbReference type="Pfam" id="PF14602">
    <property type="entry name" value="Hexapep_2"/>
    <property type="match status" value="1"/>
</dbReference>
<keyword evidence="4 5" id="KW-0012">Acyltransferase</keyword>
<proteinExistence type="inferred from homology"/>
<evidence type="ECO:0000256" key="1">
    <source>
        <dbReference type="ARBA" id="ARBA00007274"/>
    </source>
</evidence>
<comment type="similarity">
    <text evidence="1 5">Belongs to the transferase hexapeptide repeat family.</text>
</comment>
<evidence type="ECO:0000313" key="8">
    <source>
        <dbReference type="Proteomes" id="UP000254098"/>
    </source>
</evidence>